<dbReference type="InterPro" id="IPR021454">
    <property type="entry name" value="DUF3105"/>
</dbReference>
<organism evidence="1 2">
    <name type="scientific">Elysia chlorotica</name>
    <name type="common">Eastern emerald elysia</name>
    <name type="synonym">Sea slug</name>
    <dbReference type="NCBI Taxonomy" id="188477"/>
    <lineage>
        <taxon>Eukaryota</taxon>
        <taxon>Metazoa</taxon>
        <taxon>Spiralia</taxon>
        <taxon>Lophotrochozoa</taxon>
        <taxon>Mollusca</taxon>
        <taxon>Gastropoda</taxon>
        <taxon>Heterobranchia</taxon>
        <taxon>Euthyneura</taxon>
        <taxon>Panpulmonata</taxon>
        <taxon>Sacoglossa</taxon>
        <taxon>Placobranchoidea</taxon>
        <taxon>Plakobranchidae</taxon>
        <taxon>Elysia</taxon>
    </lineage>
</organism>
<dbReference type="PANTHER" id="PTHR34179:SF1">
    <property type="entry name" value="TUMOR PROTEIN P53-INDUCIBLE PROTEIN 13"/>
    <property type="match status" value="1"/>
</dbReference>
<dbReference type="GO" id="GO:0005737">
    <property type="term" value="C:cytoplasm"/>
    <property type="evidence" value="ECO:0007669"/>
    <property type="project" value="TreeGrafter"/>
</dbReference>
<dbReference type="Proteomes" id="UP000271974">
    <property type="component" value="Unassembled WGS sequence"/>
</dbReference>
<reference evidence="1 2" key="1">
    <citation type="submission" date="2019-01" db="EMBL/GenBank/DDBJ databases">
        <title>A draft genome assembly of the solar-powered sea slug Elysia chlorotica.</title>
        <authorList>
            <person name="Cai H."/>
            <person name="Li Q."/>
            <person name="Fang X."/>
            <person name="Li J."/>
            <person name="Curtis N.E."/>
            <person name="Altenburger A."/>
            <person name="Shibata T."/>
            <person name="Feng M."/>
            <person name="Maeda T."/>
            <person name="Schwartz J.A."/>
            <person name="Shigenobu S."/>
            <person name="Lundholm N."/>
            <person name="Nishiyama T."/>
            <person name="Yang H."/>
            <person name="Hasebe M."/>
            <person name="Li S."/>
            <person name="Pierce S.K."/>
            <person name="Wang J."/>
        </authorList>
    </citation>
    <scope>NUCLEOTIDE SEQUENCE [LARGE SCALE GENOMIC DNA]</scope>
    <source>
        <strain evidence="1">EC2010</strain>
        <tissue evidence="1">Whole organism of an adult</tissue>
    </source>
</reference>
<dbReference type="PANTHER" id="PTHR34179">
    <property type="entry name" value="TUMOR PROTEIN P53-INDUCIBLE PROTEIN 13"/>
    <property type="match status" value="1"/>
</dbReference>
<dbReference type="Pfam" id="PF11303">
    <property type="entry name" value="DUF3105"/>
    <property type="match status" value="1"/>
</dbReference>
<dbReference type="EMBL" id="RQTK01000460">
    <property type="protein sequence ID" value="RUS79284.1"/>
    <property type="molecule type" value="Genomic_DNA"/>
</dbReference>
<proteinExistence type="predicted"/>
<accession>A0A433TCW8</accession>
<dbReference type="STRING" id="188477.A0A433TCW8"/>
<evidence type="ECO:0000313" key="1">
    <source>
        <dbReference type="EMBL" id="RUS79284.1"/>
    </source>
</evidence>
<keyword evidence="2" id="KW-1185">Reference proteome</keyword>
<evidence type="ECO:0008006" key="3">
    <source>
        <dbReference type="Google" id="ProtNLM"/>
    </source>
</evidence>
<dbReference type="AlphaFoldDB" id="A0A433TCW8"/>
<sequence length="204" mass="23401">MGVLRKDCDDAKPVHKCLTEHLNYTDDLPTSGPHRPLWPVYGEYKYVPPQRWIHSLEHGGLVFLYHPCADPDEIKKFKSLARGCLRRHIIAAYKLLPPGMSFAVLAWKCKLVLSDVETGLITRYAKSRALKGREKVSSNGQYKAGLIRLAHVVTDFHDSKICPEAIDLENYMQPIQKQSKSRQKRNREAEVRFSARMARYLGIQ</sequence>
<name>A0A433TCW8_ELYCH</name>
<dbReference type="OrthoDB" id="5960270at2759"/>
<comment type="caution">
    <text evidence="1">The sequence shown here is derived from an EMBL/GenBank/DDBJ whole genome shotgun (WGS) entry which is preliminary data.</text>
</comment>
<evidence type="ECO:0000313" key="2">
    <source>
        <dbReference type="Proteomes" id="UP000271974"/>
    </source>
</evidence>
<protein>
    <recommendedName>
        <fullName evidence="3">DUF3105 domain-containing protein</fullName>
    </recommendedName>
</protein>
<gene>
    <name evidence="1" type="ORF">EGW08_012939</name>
</gene>